<evidence type="ECO:0000256" key="10">
    <source>
        <dbReference type="SAM" id="Phobius"/>
    </source>
</evidence>
<dbReference type="InterPro" id="IPR046342">
    <property type="entry name" value="CBS_dom_sf"/>
</dbReference>
<evidence type="ECO:0000256" key="6">
    <source>
        <dbReference type="ARBA" id="ARBA00023122"/>
    </source>
</evidence>
<evidence type="ECO:0000313" key="13">
    <source>
        <dbReference type="EMBL" id="HHE32414.1"/>
    </source>
</evidence>
<feature type="transmembrane region" description="Helical" evidence="10">
    <location>
        <begin position="6"/>
        <end position="29"/>
    </location>
</feature>
<dbReference type="InterPro" id="IPR036318">
    <property type="entry name" value="FAD-bd_PCMH-like_sf"/>
</dbReference>
<dbReference type="SUPFAM" id="SSF56176">
    <property type="entry name" value="FAD-binding/transporter-associated domain-like"/>
    <property type="match status" value="1"/>
</dbReference>
<dbReference type="EMBL" id="DRSQ01000147">
    <property type="protein sequence ID" value="HHE32414.1"/>
    <property type="molecule type" value="Genomic_DNA"/>
</dbReference>
<dbReference type="PROSITE" id="PS51371">
    <property type="entry name" value="CBS"/>
    <property type="match status" value="2"/>
</dbReference>
<feature type="domain" description="CBS" evidence="11">
    <location>
        <begin position="287"/>
        <end position="343"/>
    </location>
</feature>
<dbReference type="InterPro" id="IPR002550">
    <property type="entry name" value="CNNM"/>
</dbReference>
<evidence type="ECO:0000256" key="4">
    <source>
        <dbReference type="ARBA" id="ARBA00022737"/>
    </source>
</evidence>
<feature type="domain" description="CNNM transmembrane" evidence="12">
    <location>
        <begin position="1"/>
        <end position="201"/>
    </location>
</feature>
<evidence type="ECO:0000256" key="7">
    <source>
        <dbReference type="ARBA" id="ARBA00023136"/>
    </source>
</evidence>
<dbReference type="Pfam" id="PF00571">
    <property type="entry name" value="CBS"/>
    <property type="match status" value="1"/>
</dbReference>
<organism evidence="13">
    <name type="scientific">Chlorobaculum parvum</name>
    <dbReference type="NCBI Taxonomy" id="274539"/>
    <lineage>
        <taxon>Bacteria</taxon>
        <taxon>Pseudomonadati</taxon>
        <taxon>Chlorobiota</taxon>
        <taxon>Chlorobiia</taxon>
        <taxon>Chlorobiales</taxon>
        <taxon>Chlorobiaceae</taxon>
        <taxon>Chlorobaculum</taxon>
    </lineage>
</organism>
<dbReference type="InterPro" id="IPR005170">
    <property type="entry name" value="Transptr-assoc_dom"/>
</dbReference>
<dbReference type="CDD" id="cd04590">
    <property type="entry name" value="CBS_pair_CorC_HlyC_assoc"/>
    <property type="match status" value="1"/>
</dbReference>
<keyword evidence="3 9" id="KW-0812">Transmembrane</keyword>
<feature type="transmembrane region" description="Helical" evidence="10">
    <location>
        <begin position="136"/>
        <end position="158"/>
    </location>
</feature>
<dbReference type="Pfam" id="PF03471">
    <property type="entry name" value="CorC_HlyC"/>
    <property type="match status" value="1"/>
</dbReference>
<keyword evidence="5 9" id="KW-1133">Transmembrane helix</keyword>
<keyword evidence="4" id="KW-0677">Repeat</keyword>
<evidence type="ECO:0000256" key="3">
    <source>
        <dbReference type="ARBA" id="ARBA00022692"/>
    </source>
</evidence>
<feature type="transmembrane region" description="Helical" evidence="10">
    <location>
        <begin position="68"/>
        <end position="90"/>
    </location>
</feature>
<sequence>MNAYSIEAIVILFLILFNGTLSLAEFAIISSSPARLRELREASYSSAQRVLRLLDNTSELLSSMKVTITLVSITTGVLGGLFFSEAFAALLKQTSLPTPYHLPIALVVLIMSLSYLSLVFGSLLPKKIALRHPETIALKSAGMIDLLLTISAPAVFLARASTRLLLRTLGIDTAETPTVSDEDVMLMIRKGTKKGVFESVEYDMIARIFRMSDKRASAIMTPRTEIEWLDLELPEAELINRIKASGRSRFPVAEGSLDELLGVVRSLDLVNFRLSGNGSIKTAIRNSMKVPLFVPESVPAFQVLEIFKKNRAHMAIIIDEHGSVQGAITLTDVLESIVGDVPADDPAIIDRRIVQRSQRTWIVDGMLPVDEFISAFRLDADNFFDQNEPNYDTMSGFMMTRLGEVPSVSDTIEWKGITFRVIKMNGKRVGRILVKMNEKNAANITEKERTL</sequence>
<dbReference type="Gene3D" id="3.30.465.10">
    <property type="match status" value="1"/>
</dbReference>
<dbReference type="InterPro" id="IPR000644">
    <property type="entry name" value="CBS_dom"/>
</dbReference>
<proteinExistence type="predicted"/>
<name>A0A7C5DL00_9CHLB</name>
<evidence type="ECO:0000256" key="2">
    <source>
        <dbReference type="ARBA" id="ARBA00022475"/>
    </source>
</evidence>
<evidence type="ECO:0000256" key="1">
    <source>
        <dbReference type="ARBA" id="ARBA00004651"/>
    </source>
</evidence>
<protein>
    <submittedName>
        <fullName evidence="13">HlyC/CorC family transporter</fullName>
    </submittedName>
</protein>
<evidence type="ECO:0000256" key="5">
    <source>
        <dbReference type="ARBA" id="ARBA00022989"/>
    </source>
</evidence>
<dbReference type="InterPro" id="IPR044751">
    <property type="entry name" value="Ion_transp-like_CBS"/>
</dbReference>
<dbReference type="SMART" id="SM01091">
    <property type="entry name" value="CorC_HlyC"/>
    <property type="match status" value="1"/>
</dbReference>
<evidence type="ECO:0000259" key="12">
    <source>
        <dbReference type="PROSITE" id="PS51846"/>
    </source>
</evidence>
<dbReference type="GO" id="GO:0005886">
    <property type="term" value="C:plasma membrane"/>
    <property type="evidence" value="ECO:0007669"/>
    <property type="project" value="UniProtKB-SubCell"/>
</dbReference>
<reference evidence="13" key="1">
    <citation type="journal article" date="2020" name="mSystems">
        <title>Genome- and Community-Level Interaction Insights into Carbon Utilization and Element Cycling Functions of Hydrothermarchaeota in Hydrothermal Sediment.</title>
        <authorList>
            <person name="Zhou Z."/>
            <person name="Liu Y."/>
            <person name="Xu W."/>
            <person name="Pan J."/>
            <person name="Luo Z.H."/>
            <person name="Li M."/>
        </authorList>
    </citation>
    <scope>NUCLEOTIDE SEQUENCE [LARGE SCALE GENOMIC DNA]</scope>
    <source>
        <strain evidence="13">HyVt-633</strain>
    </source>
</reference>
<gene>
    <name evidence="13" type="ORF">ENL07_07265</name>
</gene>
<accession>A0A7C5DL00</accession>
<evidence type="ECO:0000256" key="9">
    <source>
        <dbReference type="PROSITE-ProRule" id="PRU01193"/>
    </source>
</evidence>
<feature type="transmembrane region" description="Helical" evidence="10">
    <location>
        <begin position="102"/>
        <end position="124"/>
    </location>
</feature>
<dbReference type="InterPro" id="IPR016169">
    <property type="entry name" value="FAD-bd_PCMH_sub2"/>
</dbReference>
<comment type="subcellular location">
    <subcellularLocation>
        <location evidence="1">Cell membrane</location>
        <topology evidence="1">Multi-pass membrane protein</topology>
    </subcellularLocation>
</comment>
<dbReference type="SUPFAM" id="SSF54631">
    <property type="entry name" value="CBS-domain pair"/>
    <property type="match status" value="1"/>
</dbReference>
<dbReference type="Proteomes" id="UP000886058">
    <property type="component" value="Unassembled WGS sequence"/>
</dbReference>
<dbReference type="AlphaFoldDB" id="A0A7C5DL00"/>
<dbReference type="PANTHER" id="PTHR43099:SF2">
    <property type="entry name" value="UPF0053 PROTEIN YRKA"/>
    <property type="match status" value="1"/>
</dbReference>
<evidence type="ECO:0000256" key="8">
    <source>
        <dbReference type="PROSITE-ProRule" id="PRU00703"/>
    </source>
</evidence>
<evidence type="ECO:0000259" key="11">
    <source>
        <dbReference type="PROSITE" id="PS51371"/>
    </source>
</evidence>
<dbReference type="PROSITE" id="PS51846">
    <property type="entry name" value="CNNM"/>
    <property type="match status" value="1"/>
</dbReference>
<dbReference type="Gene3D" id="3.10.580.10">
    <property type="entry name" value="CBS-domain"/>
    <property type="match status" value="1"/>
</dbReference>
<dbReference type="GO" id="GO:0050660">
    <property type="term" value="F:flavin adenine dinucleotide binding"/>
    <property type="evidence" value="ECO:0007669"/>
    <property type="project" value="InterPro"/>
</dbReference>
<dbReference type="Pfam" id="PF01595">
    <property type="entry name" value="CNNM"/>
    <property type="match status" value="1"/>
</dbReference>
<keyword evidence="2" id="KW-1003">Cell membrane</keyword>
<feature type="domain" description="CBS" evidence="11">
    <location>
        <begin position="220"/>
        <end position="279"/>
    </location>
</feature>
<dbReference type="PANTHER" id="PTHR43099">
    <property type="entry name" value="UPF0053 PROTEIN YRKA"/>
    <property type="match status" value="1"/>
</dbReference>
<dbReference type="InterPro" id="IPR051676">
    <property type="entry name" value="UPF0053_domain"/>
</dbReference>
<keyword evidence="6 8" id="KW-0129">CBS domain</keyword>
<comment type="caution">
    <text evidence="13">The sequence shown here is derived from an EMBL/GenBank/DDBJ whole genome shotgun (WGS) entry which is preliminary data.</text>
</comment>
<keyword evidence="7 9" id="KW-0472">Membrane</keyword>